<organism evidence="2 3">
    <name type="scientific">Sphingomonas guangdongensis</name>
    <dbReference type="NCBI Taxonomy" id="1141890"/>
    <lineage>
        <taxon>Bacteria</taxon>
        <taxon>Pseudomonadati</taxon>
        <taxon>Pseudomonadota</taxon>
        <taxon>Alphaproteobacteria</taxon>
        <taxon>Sphingomonadales</taxon>
        <taxon>Sphingomonadaceae</taxon>
        <taxon>Sphingomonas</taxon>
    </lineage>
</organism>
<dbReference type="Pfam" id="PF04314">
    <property type="entry name" value="PCuAC"/>
    <property type="match status" value="1"/>
</dbReference>
<dbReference type="PANTHER" id="PTHR36302:SF1">
    <property type="entry name" value="COPPER CHAPERONE PCU(A)C"/>
    <property type="match status" value="1"/>
</dbReference>
<dbReference type="InterPro" id="IPR058248">
    <property type="entry name" value="Lxx211020-like"/>
</dbReference>
<dbReference type="SUPFAM" id="SSF110087">
    <property type="entry name" value="DR1885-like metal-binding protein"/>
    <property type="match status" value="1"/>
</dbReference>
<dbReference type="AlphaFoldDB" id="A0A285R312"/>
<gene>
    <name evidence="2" type="ORF">SAMN06297144_1840</name>
</gene>
<dbReference type="Gene3D" id="2.60.40.1890">
    <property type="entry name" value="PCu(A)C copper chaperone"/>
    <property type="match status" value="1"/>
</dbReference>
<feature type="signal peptide" evidence="1">
    <location>
        <begin position="1"/>
        <end position="22"/>
    </location>
</feature>
<evidence type="ECO:0000256" key="1">
    <source>
        <dbReference type="SAM" id="SignalP"/>
    </source>
</evidence>
<sequence>MRGTLAALGLAGVLLSGCGADAPAVSDAWVRLPAVTGRPAAAYFTIAPAASPRVLTAVRSGIAGRSELHQSMAHGSAMTMAPLTQVPVPAGQPLRFAPGGRHVMLFDLAPDARAGGRTTLTLEFADRTVVNASAEVRGAGDPAP</sequence>
<feature type="chain" id="PRO_5012357437" description="Copper(I)-binding protein" evidence="1">
    <location>
        <begin position="23"/>
        <end position="144"/>
    </location>
</feature>
<dbReference type="PROSITE" id="PS51257">
    <property type="entry name" value="PROKAR_LIPOPROTEIN"/>
    <property type="match status" value="1"/>
</dbReference>
<dbReference type="InterPro" id="IPR036182">
    <property type="entry name" value="PCuAC_sf"/>
</dbReference>
<evidence type="ECO:0000313" key="2">
    <source>
        <dbReference type="EMBL" id="SOB86732.1"/>
    </source>
</evidence>
<dbReference type="EMBL" id="OBMI01000002">
    <property type="protein sequence ID" value="SOB86732.1"/>
    <property type="molecule type" value="Genomic_DNA"/>
</dbReference>
<dbReference type="InterPro" id="IPR007410">
    <property type="entry name" value="LpqE-like"/>
</dbReference>
<protein>
    <recommendedName>
        <fullName evidence="4">Copper(I)-binding protein</fullName>
    </recommendedName>
</protein>
<dbReference type="Proteomes" id="UP000219494">
    <property type="component" value="Unassembled WGS sequence"/>
</dbReference>
<dbReference type="PANTHER" id="PTHR36302">
    <property type="entry name" value="BLR7088 PROTEIN"/>
    <property type="match status" value="1"/>
</dbReference>
<evidence type="ECO:0000313" key="3">
    <source>
        <dbReference type="Proteomes" id="UP000219494"/>
    </source>
</evidence>
<proteinExistence type="predicted"/>
<keyword evidence="1" id="KW-0732">Signal</keyword>
<evidence type="ECO:0008006" key="4">
    <source>
        <dbReference type="Google" id="ProtNLM"/>
    </source>
</evidence>
<name>A0A285R312_9SPHN</name>
<accession>A0A285R312</accession>
<dbReference type="RefSeq" id="WP_097063723.1">
    <property type="nucleotide sequence ID" value="NZ_OBMI01000002.1"/>
</dbReference>
<reference evidence="2 3" key="1">
    <citation type="submission" date="2017-07" db="EMBL/GenBank/DDBJ databases">
        <authorList>
            <person name="Sun Z.S."/>
            <person name="Albrecht U."/>
            <person name="Echele G."/>
            <person name="Lee C.C."/>
        </authorList>
    </citation>
    <scope>NUCLEOTIDE SEQUENCE [LARGE SCALE GENOMIC DNA]</scope>
    <source>
        <strain evidence="2 3">CGMCC 1.12672</strain>
    </source>
</reference>
<dbReference type="OrthoDB" id="9796962at2"/>
<keyword evidence="3" id="KW-1185">Reference proteome</keyword>